<protein>
    <submittedName>
        <fullName evidence="2">Uncharacterized protein</fullName>
    </submittedName>
</protein>
<dbReference type="AlphaFoldDB" id="A0A8H7IVI4"/>
<evidence type="ECO:0000313" key="2">
    <source>
        <dbReference type="EMBL" id="KAF9690836.1"/>
    </source>
</evidence>
<gene>
    <name evidence="2" type="ORF">EKO04_011233</name>
</gene>
<evidence type="ECO:0000313" key="3">
    <source>
        <dbReference type="Proteomes" id="UP000651452"/>
    </source>
</evidence>
<dbReference type="EMBL" id="RZGK01000022">
    <property type="protein sequence ID" value="KAF9690836.1"/>
    <property type="molecule type" value="Genomic_DNA"/>
</dbReference>
<keyword evidence="1" id="KW-0812">Transmembrane</keyword>
<keyword evidence="3" id="KW-1185">Reference proteome</keyword>
<dbReference type="Proteomes" id="UP000651452">
    <property type="component" value="Unassembled WGS sequence"/>
</dbReference>
<evidence type="ECO:0000256" key="1">
    <source>
        <dbReference type="SAM" id="Phobius"/>
    </source>
</evidence>
<sequence>MWSASFKLDAALISDMVGKFFSVAPSFPAVSVSLAFQAFSVPALRAMQKKSGNALGLLPENGPFFYIMFYMA</sequence>
<reference evidence="2" key="2">
    <citation type="submission" date="2020-09" db="EMBL/GenBank/DDBJ databases">
        <title>Reference genome assembly for Australian Ascochyta lentis isolate Al4.</title>
        <authorList>
            <person name="Lee R.C."/>
            <person name="Farfan-Caceres L.M."/>
            <person name="Debler J.W."/>
            <person name="Williams A.H."/>
            <person name="Henares B.M."/>
        </authorList>
    </citation>
    <scope>NUCLEOTIDE SEQUENCE</scope>
    <source>
        <strain evidence="2">Al4</strain>
    </source>
</reference>
<organism evidence="2 3">
    <name type="scientific">Ascochyta lentis</name>
    <dbReference type="NCBI Taxonomy" id="205686"/>
    <lineage>
        <taxon>Eukaryota</taxon>
        <taxon>Fungi</taxon>
        <taxon>Dikarya</taxon>
        <taxon>Ascomycota</taxon>
        <taxon>Pezizomycotina</taxon>
        <taxon>Dothideomycetes</taxon>
        <taxon>Pleosporomycetidae</taxon>
        <taxon>Pleosporales</taxon>
        <taxon>Pleosporineae</taxon>
        <taxon>Didymellaceae</taxon>
        <taxon>Ascochyta</taxon>
    </lineage>
</organism>
<keyword evidence="1" id="KW-0472">Membrane</keyword>
<feature type="transmembrane region" description="Helical" evidence="1">
    <location>
        <begin position="20"/>
        <end position="41"/>
    </location>
</feature>
<proteinExistence type="predicted"/>
<keyword evidence="1" id="KW-1133">Transmembrane helix</keyword>
<comment type="caution">
    <text evidence="2">The sequence shown here is derived from an EMBL/GenBank/DDBJ whole genome shotgun (WGS) entry which is preliminary data.</text>
</comment>
<reference evidence="2" key="1">
    <citation type="submission" date="2018-12" db="EMBL/GenBank/DDBJ databases">
        <authorList>
            <person name="Syme R.A."/>
            <person name="Farfan-Caceres L."/>
            <person name="Lichtenzveig J."/>
        </authorList>
    </citation>
    <scope>NUCLEOTIDE SEQUENCE</scope>
    <source>
        <strain evidence="2">Al4</strain>
    </source>
</reference>
<name>A0A8H7IVI4_9PLEO</name>
<accession>A0A8H7IVI4</accession>